<dbReference type="InterPro" id="IPR036028">
    <property type="entry name" value="SH3-like_dom_sf"/>
</dbReference>
<reference evidence="9 10" key="1">
    <citation type="submission" date="2021-05" db="EMBL/GenBank/DDBJ databases">
        <authorList>
            <person name="Zahm M."/>
            <person name="Klopp C."/>
            <person name="Cabau C."/>
            <person name="Kuhl H."/>
            <person name="Suciu R."/>
            <person name="Ciorpac M."/>
            <person name="Holostenco D."/>
            <person name="Gessner J."/>
            <person name="Wuertz S."/>
            <person name="Hohne C."/>
            <person name="Stock M."/>
            <person name="Gislard M."/>
            <person name="Lluch J."/>
            <person name="Milhes M."/>
            <person name="Lampietro C."/>
            <person name="Lopez Roques C."/>
            <person name="Donnadieu C."/>
            <person name="Du K."/>
            <person name="Schartl M."/>
            <person name="Guiguen Y."/>
        </authorList>
    </citation>
    <scope>NUCLEOTIDE SEQUENCE [LARGE SCALE GENOMIC DNA]</scope>
    <source>
        <strain evidence="9">Hh-F2</strain>
        <tissue evidence="9">Blood</tissue>
    </source>
</reference>
<feature type="compositionally biased region" description="Basic and acidic residues" evidence="6">
    <location>
        <begin position="601"/>
        <end position="610"/>
    </location>
</feature>
<dbReference type="InterPro" id="IPR050384">
    <property type="entry name" value="Endophilin_SH3RF"/>
</dbReference>
<feature type="region of interest" description="Disordered" evidence="6">
    <location>
        <begin position="1192"/>
        <end position="1303"/>
    </location>
</feature>
<feature type="region of interest" description="Disordered" evidence="6">
    <location>
        <begin position="1408"/>
        <end position="1432"/>
    </location>
</feature>
<feature type="region of interest" description="Disordered" evidence="6">
    <location>
        <begin position="1799"/>
        <end position="1891"/>
    </location>
</feature>
<feature type="region of interest" description="Disordered" evidence="6">
    <location>
        <begin position="326"/>
        <end position="362"/>
    </location>
</feature>
<dbReference type="Pfam" id="PF02208">
    <property type="entry name" value="Sorb"/>
    <property type="match status" value="1"/>
</dbReference>
<feature type="compositionally biased region" description="Low complexity" evidence="6">
    <location>
        <begin position="1799"/>
        <end position="1817"/>
    </location>
</feature>
<feature type="domain" description="SH3" evidence="7">
    <location>
        <begin position="2088"/>
        <end position="2149"/>
    </location>
</feature>
<dbReference type="Pfam" id="PF00018">
    <property type="entry name" value="SH3_1"/>
    <property type="match status" value="1"/>
</dbReference>
<dbReference type="InterPro" id="IPR003127">
    <property type="entry name" value="SoHo_dom"/>
</dbReference>
<accession>A0ABR0ZS45</accession>
<dbReference type="CDD" id="cd11780">
    <property type="entry name" value="SH3_Sorbs_3"/>
    <property type="match status" value="1"/>
</dbReference>
<dbReference type="SMART" id="SM00459">
    <property type="entry name" value="Sorb"/>
    <property type="match status" value="1"/>
</dbReference>
<dbReference type="CDD" id="cd11922">
    <property type="entry name" value="SH3_Sorbs1_2"/>
    <property type="match status" value="1"/>
</dbReference>
<feature type="compositionally biased region" description="Low complexity" evidence="6">
    <location>
        <begin position="1281"/>
        <end position="1291"/>
    </location>
</feature>
<evidence type="ECO:0000256" key="6">
    <source>
        <dbReference type="SAM" id="MobiDB-lite"/>
    </source>
</evidence>
<feature type="compositionally biased region" description="Polar residues" evidence="6">
    <location>
        <begin position="534"/>
        <end position="549"/>
    </location>
</feature>
<feature type="region of interest" description="Disordered" evidence="6">
    <location>
        <begin position="1709"/>
        <end position="1729"/>
    </location>
</feature>
<feature type="region of interest" description="Disordered" evidence="6">
    <location>
        <begin position="475"/>
        <end position="505"/>
    </location>
</feature>
<feature type="compositionally biased region" description="Polar residues" evidence="6">
    <location>
        <begin position="269"/>
        <end position="289"/>
    </location>
</feature>
<dbReference type="PANTHER" id="PTHR14167:SF64">
    <property type="entry name" value="SORBIN AND SH3 DOMAIN-CONTAINING PROTEIN 1"/>
    <property type="match status" value="1"/>
</dbReference>
<dbReference type="Pfam" id="PF14604">
    <property type="entry name" value="SH3_9"/>
    <property type="match status" value="1"/>
</dbReference>
<feature type="domain" description="SH3" evidence="7">
    <location>
        <begin position="1567"/>
        <end position="1626"/>
    </location>
</feature>
<feature type="compositionally biased region" description="Polar residues" evidence="6">
    <location>
        <begin position="1245"/>
        <end position="1259"/>
    </location>
</feature>
<evidence type="ECO:0000256" key="4">
    <source>
        <dbReference type="PROSITE-ProRule" id="PRU00192"/>
    </source>
</evidence>
<feature type="compositionally biased region" description="Pro residues" evidence="6">
    <location>
        <begin position="1857"/>
        <end position="1870"/>
    </location>
</feature>
<dbReference type="InterPro" id="IPR035611">
    <property type="entry name" value="SORBS1_SH3_2"/>
</dbReference>
<feature type="compositionally biased region" description="Basic and acidic residues" evidence="6">
    <location>
        <begin position="780"/>
        <end position="792"/>
    </location>
</feature>
<evidence type="ECO:0000256" key="3">
    <source>
        <dbReference type="ARBA" id="ARBA00022949"/>
    </source>
</evidence>
<gene>
    <name evidence="9" type="ORF">HHUSO_G8851</name>
</gene>
<feature type="compositionally biased region" description="Polar residues" evidence="6">
    <location>
        <begin position="1923"/>
        <end position="1939"/>
    </location>
</feature>
<protein>
    <submittedName>
        <fullName evidence="9">Sorbin and SH3 domain-containing protein 1 isoform X1</fullName>
    </submittedName>
</protein>
<feature type="region of interest" description="Disordered" evidence="6">
    <location>
        <begin position="161"/>
        <end position="197"/>
    </location>
</feature>
<keyword evidence="5" id="KW-0175">Coiled coil</keyword>
<dbReference type="SUPFAM" id="SSF50044">
    <property type="entry name" value="SH3-domain"/>
    <property type="match status" value="3"/>
</dbReference>
<feature type="region of interest" description="Disordered" evidence="6">
    <location>
        <begin position="1357"/>
        <end position="1384"/>
    </location>
</feature>
<dbReference type="PROSITE" id="PS50002">
    <property type="entry name" value="SH3"/>
    <property type="match status" value="3"/>
</dbReference>
<dbReference type="Proteomes" id="UP001369086">
    <property type="component" value="Unassembled WGS sequence"/>
</dbReference>
<evidence type="ECO:0000256" key="2">
    <source>
        <dbReference type="ARBA" id="ARBA00022443"/>
    </source>
</evidence>
<name>A0ABR0ZS45_HUSHU</name>
<dbReference type="InterPro" id="IPR001452">
    <property type="entry name" value="SH3_domain"/>
</dbReference>
<keyword evidence="3" id="KW-0965">Cell junction</keyword>
<feature type="region of interest" description="Disordered" evidence="6">
    <location>
        <begin position="1090"/>
        <end position="1117"/>
    </location>
</feature>
<feature type="region of interest" description="Disordered" evidence="6">
    <location>
        <begin position="598"/>
        <end position="635"/>
    </location>
</feature>
<feature type="compositionally biased region" description="Polar residues" evidence="6">
    <location>
        <begin position="1096"/>
        <end position="1112"/>
    </location>
</feature>
<feature type="domain" description="SH3" evidence="7">
    <location>
        <begin position="1641"/>
        <end position="1702"/>
    </location>
</feature>
<keyword evidence="2 4" id="KW-0728">SH3 domain</keyword>
<evidence type="ECO:0000259" key="8">
    <source>
        <dbReference type="PROSITE" id="PS50831"/>
    </source>
</evidence>
<feature type="region of interest" description="Disordered" evidence="6">
    <location>
        <begin position="529"/>
        <end position="549"/>
    </location>
</feature>
<dbReference type="SMART" id="SM00326">
    <property type="entry name" value="SH3"/>
    <property type="match status" value="3"/>
</dbReference>
<keyword evidence="10" id="KW-1185">Reference proteome</keyword>
<organism evidence="9 10">
    <name type="scientific">Huso huso</name>
    <name type="common">Beluga</name>
    <name type="synonym">Acipenser huso</name>
    <dbReference type="NCBI Taxonomy" id="61971"/>
    <lineage>
        <taxon>Eukaryota</taxon>
        <taxon>Metazoa</taxon>
        <taxon>Chordata</taxon>
        <taxon>Craniata</taxon>
        <taxon>Vertebrata</taxon>
        <taxon>Euteleostomi</taxon>
        <taxon>Actinopterygii</taxon>
        <taxon>Chondrostei</taxon>
        <taxon>Acipenseriformes</taxon>
        <taxon>Acipenseridae</taxon>
        <taxon>Huso</taxon>
    </lineage>
</organism>
<dbReference type="Gene3D" id="2.30.30.40">
    <property type="entry name" value="SH3 Domains"/>
    <property type="match status" value="3"/>
</dbReference>
<feature type="domain" description="SoHo" evidence="8">
    <location>
        <begin position="637"/>
        <end position="694"/>
    </location>
</feature>
<dbReference type="PROSITE" id="PS50831">
    <property type="entry name" value="SOHO"/>
    <property type="match status" value="1"/>
</dbReference>
<feature type="compositionally biased region" description="Low complexity" evidence="6">
    <location>
        <begin position="485"/>
        <end position="497"/>
    </location>
</feature>
<dbReference type="PANTHER" id="PTHR14167">
    <property type="entry name" value="SH3 DOMAIN-CONTAINING"/>
    <property type="match status" value="1"/>
</dbReference>
<evidence type="ECO:0000256" key="1">
    <source>
        <dbReference type="ARBA" id="ARBA00004282"/>
    </source>
</evidence>
<comment type="subcellular location">
    <subcellularLocation>
        <location evidence="1">Cell junction</location>
    </subcellularLocation>
</comment>
<dbReference type="EMBL" id="JAHFZB010000007">
    <property type="protein sequence ID" value="KAK6487628.1"/>
    <property type="molecule type" value="Genomic_DNA"/>
</dbReference>
<feature type="region of interest" description="Disordered" evidence="6">
    <location>
        <begin position="707"/>
        <end position="792"/>
    </location>
</feature>
<proteinExistence type="predicted"/>
<comment type="caution">
    <text evidence="9">The sequence shown here is derived from an EMBL/GenBank/DDBJ whole genome shotgun (WGS) entry which is preliminary data.</text>
</comment>
<evidence type="ECO:0000313" key="9">
    <source>
        <dbReference type="EMBL" id="KAK6487628.1"/>
    </source>
</evidence>
<feature type="compositionally biased region" description="Polar residues" evidence="6">
    <location>
        <begin position="1199"/>
        <end position="1210"/>
    </location>
</feature>
<feature type="compositionally biased region" description="Basic and acidic residues" evidence="6">
    <location>
        <begin position="1229"/>
        <end position="1242"/>
    </location>
</feature>
<feature type="compositionally biased region" description="Pro residues" evidence="6">
    <location>
        <begin position="346"/>
        <end position="355"/>
    </location>
</feature>
<dbReference type="Pfam" id="PF07653">
    <property type="entry name" value="SH3_2"/>
    <property type="match status" value="1"/>
</dbReference>
<feature type="region of interest" description="Disordered" evidence="6">
    <location>
        <begin position="262"/>
        <end position="289"/>
    </location>
</feature>
<evidence type="ECO:0000313" key="10">
    <source>
        <dbReference type="Proteomes" id="UP001369086"/>
    </source>
</evidence>
<dbReference type="PRINTS" id="PR00452">
    <property type="entry name" value="SH3DOMAIN"/>
</dbReference>
<evidence type="ECO:0000256" key="5">
    <source>
        <dbReference type="SAM" id="Coils"/>
    </source>
</evidence>
<evidence type="ECO:0000259" key="7">
    <source>
        <dbReference type="PROSITE" id="PS50002"/>
    </source>
</evidence>
<feature type="compositionally biased region" description="Low complexity" evidence="6">
    <location>
        <begin position="1941"/>
        <end position="1953"/>
    </location>
</feature>
<feature type="coiled-coil region" evidence="5">
    <location>
        <begin position="864"/>
        <end position="902"/>
    </location>
</feature>
<sequence>MYCVSESTWAKRFSEHSSMENQNVEVHKSNTTITMSTEREVTVSQTVVNGISSSSNHDQDRVVEVPLRARSISAVKIIPVKRVKSSPDLMLVTETDPSKVCTGKGAVTLHVSSVHAELQSSSPQPSQSEYCFRGLAQPNGWKALSSVDTNGDSSAHSLAAKGYRSVRPNLTADSKTQSQKSPPLPPPPKEQSFAWRPTTNQKLSYLSPVPIMDCLYMSYPKPYMPTAPSSGISGQCLSQYSGVSSGSSAGCTLAPVPGSVPKGTVHVGQEQSRPAQSATASGSVSQQANPEKKSSSLYVVCLSNNTCVPVSSVSLPQEEQGVFSEATMHPAPPGTGGSPPTGDTQSPPPPFPPRPFLTKGPGSYCKERDSIRIWQPSPSDQRGAAIIDYQNTKSARQTGPYWLGQQHRSAQAEGYSMDDTAGSAQPDIIVVSLAEVAVFSSATEGGPCTPPPPLLPTGPDPASASLTLPTLDDFIPPHLQRSPTHHTPTTSSGSASPINLLQQPALSPAPGPLLVAPLHFPETSATLPGVSAPTPVTQETSALSSNSDLHSLYPSTGKPSSAYPSTTTVNPTIVLLQHNRARYAVLLPCADRSLVQSLEPVPERQTDPKTESTGVPERIADSTQSEKAADMDERRTRVRRAQYAGIGPLDDVGIPMRNTDKSKDWYKTMFKQIHKIKDSPEENPYHPTYKFPEPTEKLNKIEEENPYAPTYQFPVSTPSPNSEDEDSDLYSPRHSYSEEMRSQSCVPRSKSAVDSIDAEASVKRSATLPLPTRSSSLKPTTERNDWEPPDKKVDTRKYRAEPKSIFEYEPGKSSVLRQEKATRDISPEEIDLESEPWYKFFSEMEFGKPPPKKIWDYTPGDCSILALEDRKDQLEKDLYLYQVELEADLENMEKLYKAQDKRLWKSAPFSPVETPAEPHQYSMYTPDYHAVRRETDPMFGDQGISESERLVYKSVLEGGDIPLQGLSSLNKRPSSSCSTKVDHKGGNAYIISPSSVNSRTVSNVLGNKCKHKKPLSAAKACISEILPSKFKPKMVSPCTGLQARESSAVHHSKAQSCEDLHDGTTYFNSQRVLVSEVGQSVESLLHKERAELGRRTGSSASLQEYGTHSRSGSAPPRSIAAEFSTMYRNMHHVNRTGIQGGPNRSSSVRNITSQFEHKERCKLGGAEEPEHIPRHAVSSRVTEFEQIIQRSRSMPMLDSTRSNHSKSPSPTHCPPHMASAFSAESLVEPQKRSKEEEPEIKIMVKSTSFSGSDADQASEFSDAVQPDSLSACTEPELDRLSNTSADSSTSSVHLPHRHQANQCKGACPASYTRFTTIRRHEQQAKAQAKLGSQDNRNTLPRNLYLMGPMPFRLKKPLQQEHKKTHSPSPVVLSAARDSTKEPKGSVLDNSFLQCLFSEDKPLIPQRQSSLEAVERLSSQTAGETQNEGSNSPLREHYDCIAYGNNVPFATAYDSLDRNNNPQAEMGVYLRVDSDSPRHFAPERSVTPEDVVRRRYDDKEKLLEEQRRLKREQEEADIASRRHNGLFLTHHQFITNDRFGDLLNVDDADKRNSGSEYLKNEPLTGETMCMVPARAKFDFKAQTLKELPFQKGDIVYICRQIDQNWYEGEHHGTVGIFPRTYVELLPPTEKAQPKKVPPVQVLEYGEALARFNFTGDTVVEMSFRKGERITLIRRVDENWYEGKISGTSRQGIFPVTYIEVLKRPRVKNAVEYPDPPASHSPDRSSTASPQCVHYRLHTPTPPPPPPMHRAVSPEVQAITSEWLALTMGVSRSSTPAVTPPLPPLPEGFYSYGDYLSPSAAASPTPSVSLSHYSLSGSSTPRSATSPLPVYPPRPHSTAPSVTFTPPQGEERLLCSPSPTFPEFPSTPPPTLHSPLAHSPDLHRRSPARALSPEERLLSRELEESRLCQELLSIVQGTEGGSDNRGWQSSQEKSSDLSRTVHSPALPSAPVSSPSLSPPPAVLARPPPPLRSLGSGTQPLKNEIGYQGMTSRHPMLPSDIPANMNANSFAPSHHSLRTGPELTDSEKCYVEAVCNEIINIAEKSVHYCSALSHPLDSRHKLPSNHSKRSFIISQQPQVNQRGSAPERSQPSSDVFQALYSYVPQNEDELELREGDVVNVIERCDDGWFVGTSRRTKQFGTFPGNYVKRLHL</sequence>
<feature type="region of interest" description="Disordered" evidence="6">
    <location>
        <begin position="1915"/>
        <end position="1983"/>
    </location>
</feature>
<feature type="compositionally biased region" description="Pro residues" evidence="6">
    <location>
        <begin position="1954"/>
        <end position="1968"/>
    </location>
</feature>